<sequence>METLPCQGCKGLCCGPVPVTEMELKKIKKKIKSMPSKMRSDLENQTRYYGTCIFYDLEKDRCGIHSVRPDICRKFGYYKELVCFRKPELATKNLDQTSSESHVGILSMDFTWKDFK</sequence>
<dbReference type="EMBL" id="JAGIYQ010000005">
    <property type="protein sequence ID" value="MBP0725215.1"/>
    <property type="molecule type" value="Genomic_DNA"/>
</dbReference>
<dbReference type="RefSeq" id="WP_209404554.1">
    <property type="nucleotide sequence ID" value="NZ_JAGIYQ010000005.1"/>
</dbReference>
<dbReference type="InterPro" id="IPR005358">
    <property type="entry name" value="Puta_zinc/iron-chelating_dom"/>
</dbReference>
<keyword evidence="2" id="KW-1185">Reference proteome</keyword>
<protein>
    <submittedName>
        <fullName evidence="1">YkgJ family cysteine cluster protein</fullName>
    </submittedName>
</protein>
<evidence type="ECO:0000313" key="1">
    <source>
        <dbReference type="EMBL" id="MBP0725215.1"/>
    </source>
</evidence>
<reference evidence="1" key="1">
    <citation type="submission" date="2021-04" db="EMBL/GenBank/DDBJ databases">
        <title>Genome seq and assembly of Bacillus sp.</title>
        <authorList>
            <person name="Chhetri G."/>
        </authorList>
    </citation>
    <scope>NUCLEOTIDE SEQUENCE</scope>
    <source>
        <strain evidence="1">RG28</strain>
    </source>
</reference>
<proteinExistence type="predicted"/>
<dbReference type="Pfam" id="PF03692">
    <property type="entry name" value="CxxCxxCC"/>
    <property type="match status" value="1"/>
</dbReference>
<organism evidence="1 2">
    <name type="scientific">Gottfriedia endophytica</name>
    <dbReference type="NCBI Taxonomy" id="2820819"/>
    <lineage>
        <taxon>Bacteria</taxon>
        <taxon>Bacillati</taxon>
        <taxon>Bacillota</taxon>
        <taxon>Bacilli</taxon>
        <taxon>Bacillales</taxon>
        <taxon>Bacillaceae</taxon>
        <taxon>Gottfriedia</taxon>
    </lineage>
</organism>
<gene>
    <name evidence="1" type="ORF">J5Y03_08420</name>
</gene>
<evidence type="ECO:0000313" key="2">
    <source>
        <dbReference type="Proteomes" id="UP000682134"/>
    </source>
</evidence>
<accession>A0A940NIY7</accession>
<dbReference type="AlphaFoldDB" id="A0A940NIY7"/>
<comment type="caution">
    <text evidence="1">The sequence shown here is derived from an EMBL/GenBank/DDBJ whole genome shotgun (WGS) entry which is preliminary data.</text>
</comment>
<dbReference type="Proteomes" id="UP000682134">
    <property type="component" value="Unassembled WGS sequence"/>
</dbReference>
<name>A0A940NIY7_9BACI</name>